<dbReference type="EMBL" id="BK063677">
    <property type="protein sequence ID" value="DBA35394.1"/>
    <property type="molecule type" value="Genomic_DNA"/>
</dbReference>
<evidence type="ECO:0000313" key="3">
    <source>
        <dbReference type="Proteomes" id="UP001302529"/>
    </source>
</evidence>
<dbReference type="Proteomes" id="UP001302529">
    <property type="component" value="Segment"/>
</dbReference>
<gene>
    <name evidence="2" type="ORF">vir080_00021</name>
</gene>
<organism evidence="2 3">
    <name type="scientific">Caudoviricetes sp. vir080</name>
    <dbReference type="NCBI Taxonomy" id="3068353"/>
    <lineage>
        <taxon>Viruses</taxon>
        <taxon>Duplodnaviria</taxon>
        <taxon>Heunggongvirae</taxon>
        <taxon>Uroviricota</taxon>
        <taxon>Caudoviricetes</taxon>
    </lineage>
</organism>
<proteinExistence type="predicted"/>
<feature type="coiled-coil region" evidence="1">
    <location>
        <begin position="24"/>
        <end position="58"/>
    </location>
</feature>
<dbReference type="GeneID" id="300198790"/>
<name>A0AA87CD60_9CAUD</name>
<reference evidence="2 3" key="1">
    <citation type="journal article" date="2023" name="Nat. Microbiol.">
        <title>A compendium of viruses from methanogenic archaea reveals their diversity and adaptations to the gut environment.</title>
        <authorList>
            <person name="Medvedeva S."/>
            <person name="Borrel G."/>
            <person name="Krupovic M."/>
            <person name="Gribaldo S."/>
        </authorList>
    </citation>
    <scope>NUCLEOTIDE SEQUENCE [LARGE SCALE GENOMIC DNA]</scope>
</reference>
<dbReference type="RefSeq" id="YP_013605357.1">
    <property type="nucleotide sequence ID" value="NC_133305.1"/>
</dbReference>
<accession>A0AA87CD60</accession>
<keyword evidence="1" id="KW-0175">Coiled coil</keyword>
<keyword evidence="3" id="KW-1185">Reference proteome</keyword>
<evidence type="ECO:0000313" key="2">
    <source>
        <dbReference type="EMBL" id="DBA35394.1"/>
    </source>
</evidence>
<protein>
    <submittedName>
        <fullName evidence="2">Uncharacterized protein</fullName>
    </submittedName>
</protein>
<evidence type="ECO:0000256" key="1">
    <source>
        <dbReference type="SAM" id="Coils"/>
    </source>
</evidence>
<sequence>MNGEELKKALKNVPDDFIIIGTENIYYELRLTELENAIVKLEAELRKLQKSRTANEREYTPEIREILTFLGITQASLELTLREQKKNGINSKSVNRTEAKIEIINEIIEKINQIQKRKR</sequence>